<sequence length="144" mass="16114">MARGRVKIGNRKLQSAVAEFGDQILEEVRRIVVETAQLIQSEAKARAPVDSSNLRDSIEMEIFDGGLKAVVRVTAEYAIYVEYGTGIYAEGPGGSRAKKIPWSYFSPKLGKWVTTSGMPAQPYWNPAVDAGERYFRREMRRLGK</sequence>
<keyword evidence="2" id="KW-1185">Reference proteome</keyword>
<accession>A0A0U2ZCI3</accession>
<organism evidence="1 2">
    <name type="scientific">Planococcus rifietoensis</name>
    <dbReference type="NCBI Taxonomy" id="200991"/>
    <lineage>
        <taxon>Bacteria</taxon>
        <taxon>Bacillati</taxon>
        <taxon>Bacillota</taxon>
        <taxon>Bacilli</taxon>
        <taxon>Bacillales</taxon>
        <taxon>Caryophanaceae</taxon>
        <taxon>Planococcus</taxon>
    </lineage>
</organism>
<dbReference type="RefSeq" id="WP_058383609.1">
    <property type="nucleotide sequence ID" value="NZ_CP013659.2"/>
</dbReference>
<dbReference type="InterPro" id="IPR010064">
    <property type="entry name" value="HK97-gp10_tail"/>
</dbReference>
<evidence type="ECO:0008006" key="3">
    <source>
        <dbReference type="Google" id="ProtNLM"/>
    </source>
</evidence>
<evidence type="ECO:0000313" key="1">
    <source>
        <dbReference type="EMBL" id="ALS76908.1"/>
    </source>
</evidence>
<dbReference type="NCBIfam" id="TIGR01725">
    <property type="entry name" value="phge_HK97_gp10"/>
    <property type="match status" value="1"/>
</dbReference>
<dbReference type="OrthoDB" id="4457835at2"/>
<dbReference type="KEGG" id="prt:AUC31_17520"/>
<dbReference type="EMBL" id="CP013659">
    <property type="protein sequence ID" value="ALS76908.1"/>
    <property type="molecule type" value="Genomic_DNA"/>
</dbReference>
<evidence type="ECO:0000313" key="2">
    <source>
        <dbReference type="Proteomes" id="UP000067683"/>
    </source>
</evidence>
<dbReference type="Proteomes" id="UP000067683">
    <property type="component" value="Chromosome"/>
</dbReference>
<protein>
    <recommendedName>
        <fullName evidence="3">HK97 gp10 family phage protein</fullName>
    </recommendedName>
</protein>
<proteinExistence type="predicted"/>
<reference evidence="1" key="1">
    <citation type="submission" date="2016-01" db="EMBL/GenBank/DDBJ databases">
        <title>Complete genome of Planococcus rifietoensis type strain M8.</title>
        <authorList>
            <person name="See-Too W.S."/>
        </authorList>
    </citation>
    <scope>NUCLEOTIDE SEQUENCE [LARGE SCALE GENOMIC DNA]</scope>
    <source>
        <strain evidence="1">M8</strain>
    </source>
</reference>
<dbReference type="Pfam" id="PF04883">
    <property type="entry name" value="HK97-gp10_like"/>
    <property type="match status" value="1"/>
</dbReference>
<dbReference type="STRING" id="200991.AUC31_17520"/>
<gene>
    <name evidence="1" type="ORF">AUC31_17520</name>
</gene>
<name>A0A0U2ZCI3_9BACL</name>
<dbReference type="AlphaFoldDB" id="A0A0U2ZCI3"/>